<keyword evidence="1" id="KW-0880">Kelch repeat</keyword>
<evidence type="ECO:0000256" key="1">
    <source>
        <dbReference type="ARBA" id="ARBA00022441"/>
    </source>
</evidence>
<dbReference type="PANTHER" id="PTHR24412">
    <property type="entry name" value="KELCH PROTEIN"/>
    <property type="match status" value="1"/>
</dbReference>
<dbReference type="SMART" id="SM00225">
    <property type="entry name" value="BTB"/>
    <property type="match status" value="1"/>
</dbReference>
<dbReference type="Ensembl" id="ENSDLAT00005024810.2">
    <property type="protein sequence ID" value="ENSDLAP00005023176.2"/>
    <property type="gene ID" value="ENSDLAG00005010627.2"/>
</dbReference>
<dbReference type="FunFam" id="1.25.40.420:FF:000001">
    <property type="entry name" value="Kelch-like family member 12"/>
    <property type="match status" value="1"/>
</dbReference>
<evidence type="ECO:0000313" key="5">
    <source>
        <dbReference type="Proteomes" id="UP000694389"/>
    </source>
</evidence>
<dbReference type="InterPro" id="IPR000210">
    <property type="entry name" value="BTB/POZ_dom"/>
</dbReference>
<feature type="domain" description="BTB" evidence="3">
    <location>
        <begin position="29"/>
        <end position="95"/>
    </location>
</feature>
<dbReference type="InterPro" id="IPR011705">
    <property type="entry name" value="BACK"/>
</dbReference>
<name>A0A8C4ERK6_DICLA</name>
<protein>
    <recommendedName>
        <fullName evidence="3">BTB domain-containing protein</fullName>
    </recommendedName>
</protein>
<keyword evidence="5" id="KW-1185">Reference proteome</keyword>
<dbReference type="Pfam" id="PF00651">
    <property type="entry name" value="BTB"/>
    <property type="match status" value="1"/>
</dbReference>
<proteinExistence type="predicted"/>
<dbReference type="PANTHER" id="PTHR24412:SF172">
    <property type="entry name" value="KELCH-LIKE PROTEIN 10"/>
    <property type="match status" value="1"/>
</dbReference>
<dbReference type="Gene3D" id="1.25.40.420">
    <property type="match status" value="1"/>
</dbReference>
<reference evidence="4" key="1">
    <citation type="submission" date="2025-08" db="UniProtKB">
        <authorList>
            <consortium name="Ensembl"/>
        </authorList>
    </citation>
    <scope>IDENTIFICATION</scope>
</reference>
<dbReference type="SUPFAM" id="SSF54695">
    <property type="entry name" value="POZ domain"/>
    <property type="match status" value="1"/>
</dbReference>
<dbReference type="PROSITE" id="PS50097">
    <property type="entry name" value="BTB"/>
    <property type="match status" value="1"/>
</dbReference>
<dbReference type="Pfam" id="PF01344">
    <property type="entry name" value="Kelch_1"/>
    <property type="match status" value="6"/>
</dbReference>
<accession>A0A8C4ERK6</accession>
<organism evidence="4 5">
    <name type="scientific">Dicentrarchus labrax</name>
    <name type="common">European seabass</name>
    <name type="synonym">Morone labrax</name>
    <dbReference type="NCBI Taxonomy" id="13489"/>
    <lineage>
        <taxon>Eukaryota</taxon>
        <taxon>Metazoa</taxon>
        <taxon>Chordata</taxon>
        <taxon>Craniata</taxon>
        <taxon>Vertebrata</taxon>
        <taxon>Euteleostomi</taxon>
        <taxon>Actinopterygii</taxon>
        <taxon>Neopterygii</taxon>
        <taxon>Teleostei</taxon>
        <taxon>Neoteleostei</taxon>
        <taxon>Acanthomorphata</taxon>
        <taxon>Eupercaria</taxon>
        <taxon>Moronidae</taxon>
        <taxon>Dicentrarchus</taxon>
    </lineage>
</organism>
<dbReference type="InterPro" id="IPR006652">
    <property type="entry name" value="Kelch_1"/>
</dbReference>
<dbReference type="InterPro" id="IPR015915">
    <property type="entry name" value="Kelch-typ_b-propeller"/>
</dbReference>
<evidence type="ECO:0000313" key="4">
    <source>
        <dbReference type="Ensembl" id="ENSDLAP00005023176.2"/>
    </source>
</evidence>
<dbReference type="PIRSF" id="PIRSF037037">
    <property type="entry name" value="Kelch-like_protein_gigaxonin"/>
    <property type="match status" value="1"/>
</dbReference>
<evidence type="ECO:0000259" key="3">
    <source>
        <dbReference type="PROSITE" id="PS50097"/>
    </source>
</evidence>
<dbReference type="GeneTree" id="ENSGT00940000154664"/>
<dbReference type="AlphaFoldDB" id="A0A8C4ERK6"/>
<dbReference type="Gene3D" id="3.30.710.10">
    <property type="entry name" value="Potassium Channel Kv1.1, Chain A"/>
    <property type="match status" value="1"/>
</dbReference>
<dbReference type="InterPro" id="IPR017096">
    <property type="entry name" value="BTB-kelch_protein"/>
</dbReference>
<keyword evidence="2" id="KW-0677">Repeat</keyword>
<dbReference type="SUPFAM" id="SSF117281">
    <property type="entry name" value="Kelch motif"/>
    <property type="match status" value="1"/>
</dbReference>
<dbReference type="InterPro" id="IPR011333">
    <property type="entry name" value="SKP1/BTB/POZ_sf"/>
</dbReference>
<sequence length="597" mass="67318">MSMSMADQGLSSDKPSSVFNDLRLEGNFCDAVIKVEDVEFPIHKIILCKCSPYFRAMFKGRSTTDKKVFGIDGLSPEMMQLIIEFAYTGSVSVTEDNAQELLLATHQLYVMEIVQACSDFLGEQLSPKNCIGIWQLTNTCLSPELQRKAYRYITDHFEEVVSCEEFPHFSVRELTAILGRDDLNVRKESIVYEAILHWIAHAPEERKKHIAVLFSKFRLALTNKDYINMKVLSNELVRNSPECNHTVIDVLKRIHIIKNSSWLSGLRKPLTCPRLPNAVLLAIGGWSGGNPTNSIEAYNIRADCWINVTSRWEHPRAYHGTAFLDGYVYCVGGFDRLEHFNSVRRYDPSTRSWTEAAPMHCCRCYVSVTVLNGYIYAVGGFDGHTRLSTAERYRPEANQWSLIAPMHEQRSDASCTTLRNKVYICGGFNGNECLQTCECYSPETNQWTRITPMNSWRSGVGVIAYADHVYAVGGFDGHNRLSSVEAYNPRTDTWHAVSSMRGTRSNFGIGVIDDQLFVVGGFDGFTTSFKAEYYDATVDEWSEACNMKIFRSALSCCVVHGLPNMNQYALPPDALPFLYLEDDSSCPTVPTSTLARL</sequence>
<dbReference type="Pfam" id="PF07707">
    <property type="entry name" value="BACK"/>
    <property type="match status" value="1"/>
</dbReference>
<evidence type="ECO:0000256" key="2">
    <source>
        <dbReference type="ARBA" id="ARBA00022737"/>
    </source>
</evidence>
<dbReference type="Proteomes" id="UP000694389">
    <property type="component" value="Unassembled WGS sequence"/>
</dbReference>
<dbReference type="SMART" id="SM00875">
    <property type="entry name" value="BACK"/>
    <property type="match status" value="1"/>
</dbReference>
<dbReference type="Gene3D" id="2.120.10.80">
    <property type="entry name" value="Kelch-type beta propeller"/>
    <property type="match status" value="1"/>
</dbReference>
<dbReference type="SMART" id="SM00612">
    <property type="entry name" value="Kelch"/>
    <property type="match status" value="6"/>
</dbReference>
<reference evidence="4" key="2">
    <citation type="submission" date="2025-09" db="UniProtKB">
        <authorList>
            <consortium name="Ensembl"/>
        </authorList>
    </citation>
    <scope>IDENTIFICATION</scope>
</reference>